<feature type="domain" description="Protein kinase" evidence="10">
    <location>
        <begin position="99"/>
        <end position="357"/>
    </location>
</feature>
<keyword evidence="11" id="KW-1185">Reference proteome</keyword>
<evidence type="ECO:0000256" key="1">
    <source>
        <dbReference type="ARBA" id="ARBA00001936"/>
    </source>
</evidence>
<dbReference type="GO" id="GO:0005524">
    <property type="term" value="F:ATP binding"/>
    <property type="evidence" value="ECO:0007669"/>
    <property type="project" value="UniProtKB-UniRule"/>
</dbReference>
<evidence type="ECO:0000256" key="2">
    <source>
        <dbReference type="ARBA" id="ARBA00001946"/>
    </source>
</evidence>
<keyword evidence="5 9" id="KW-0547">Nucleotide-binding</keyword>
<dbReference type="GO" id="GO:0004674">
    <property type="term" value="F:protein serine/threonine kinase activity"/>
    <property type="evidence" value="ECO:0007669"/>
    <property type="project" value="UniProtKB-KW"/>
</dbReference>
<protein>
    <submittedName>
        <fullName evidence="12">Protein kinase domain-containing protein</fullName>
    </submittedName>
</protein>
<dbReference type="PROSITE" id="PS00109">
    <property type="entry name" value="PROTEIN_KINASE_TYR"/>
    <property type="match status" value="1"/>
</dbReference>
<dbReference type="GO" id="GO:0030036">
    <property type="term" value="P:actin cytoskeleton organization"/>
    <property type="evidence" value="ECO:0007669"/>
    <property type="project" value="TreeGrafter"/>
</dbReference>
<evidence type="ECO:0000256" key="3">
    <source>
        <dbReference type="ARBA" id="ARBA00022527"/>
    </source>
</evidence>
<dbReference type="Proteomes" id="UP000046393">
    <property type="component" value="Unplaced"/>
</dbReference>
<dbReference type="GO" id="GO:0046872">
    <property type="term" value="F:metal ion binding"/>
    <property type="evidence" value="ECO:0007669"/>
    <property type="project" value="UniProtKB-KW"/>
</dbReference>
<evidence type="ECO:0000256" key="6">
    <source>
        <dbReference type="ARBA" id="ARBA00022777"/>
    </source>
</evidence>
<dbReference type="Pfam" id="PF00069">
    <property type="entry name" value="Pkinase"/>
    <property type="match status" value="1"/>
</dbReference>
<feature type="binding site" evidence="9">
    <location>
        <position position="128"/>
    </location>
    <ligand>
        <name>ATP</name>
        <dbReference type="ChEBI" id="CHEBI:30616"/>
    </ligand>
</feature>
<proteinExistence type="predicted"/>
<dbReference type="InterPro" id="IPR050940">
    <property type="entry name" value="Actin_reg-Ser/Thr_kinase"/>
</dbReference>
<dbReference type="GO" id="GO:0005737">
    <property type="term" value="C:cytoplasm"/>
    <property type="evidence" value="ECO:0007669"/>
    <property type="project" value="TreeGrafter"/>
</dbReference>
<dbReference type="WBParaSite" id="SMUV_0000407801-mRNA-1">
    <property type="protein sequence ID" value="SMUV_0000407801-mRNA-1"/>
    <property type="gene ID" value="SMUV_0000407801"/>
</dbReference>
<evidence type="ECO:0000256" key="8">
    <source>
        <dbReference type="ARBA" id="ARBA00023211"/>
    </source>
</evidence>
<dbReference type="PROSITE" id="PS50011">
    <property type="entry name" value="PROTEIN_KINASE_DOM"/>
    <property type="match status" value="1"/>
</dbReference>
<evidence type="ECO:0000256" key="5">
    <source>
        <dbReference type="ARBA" id="ARBA00022741"/>
    </source>
</evidence>
<reference evidence="12" key="1">
    <citation type="submission" date="2017-02" db="UniProtKB">
        <authorList>
            <consortium name="WormBaseParasite"/>
        </authorList>
    </citation>
    <scope>IDENTIFICATION</scope>
</reference>
<comment type="cofactor">
    <cofactor evidence="2">
        <name>Mg(2+)</name>
        <dbReference type="ChEBI" id="CHEBI:18420"/>
    </cofactor>
</comment>
<sequence length="357" mass="40224">MISEHVGTCFTQRRLPLHNLNAGTSSLLNEQDMQDFEYERQLITPSTSAFPTFSNFSESSLGHTDSCDNTFGDTSIAPGPTSCVFLEKELKRLYAKEDFDVLESLGEGFFGDVFKVKHRITGEIMVLKIGKDRERDNRIRAKANVLKEAALLNQLTYHPNILAFRGACVDIDPNEGLWNLHILVDYCDGGSLNRLICNTQKVFPWQLRCSLGRDIACAMLYVHSKDIMHRDLTSMNVLLQTAATGTKAVVADFGLSCRIPHHDEYLVQVGTPYWMAPECLKEEFYDQNADVFSFGIILCQMIARIDADPEAGMYRTDNFGLDYVRFLAHCPMDTPLELLKLAFQCVVVCFTCCYSSA</sequence>
<evidence type="ECO:0000256" key="9">
    <source>
        <dbReference type="PROSITE-ProRule" id="PRU10141"/>
    </source>
</evidence>
<evidence type="ECO:0000313" key="11">
    <source>
        <dbReference type="Proteomes" id="UP000046393"/>
    </source>
</evidence>
<keyword evidence="8" id="KW-0464">Manganese</keyword>
<dbReference type="InterPro" id="IPR000719">
    <property type="entry name" value="Prot_kinase_dom"/>
</dbReference>
<keyword evidence="4" id="KW-0808">Transferase</keyword>
<dbReference type="PANTHER" id="PTHR46485">
    <property type="entry name" value="LIM DOMAIN KINASE 1"/>
    <property type="match status" value="1"/>
</dbReference>
<dbReference type="GO" id="GO:0005634">
    <property type="term" value="C:nucleus"/>
    <property type="evidence" value="ECO:0007669"/>
    <property type="project" value="TreeGrafter"/>
</dbReference>
<dbReference type="Gene3D" id="1.10.510.10">
    <property type="entry name" value="Transferase(Phosphotransferase) domain 1"/>
    <property type="match status" value="1"/>
</dbReference>
<organism evidence="11 12">
    <name type="scientific">Syphacia muris</name>
    <dbReference type="NCBI Taxonomy" id="451379"/>
    <lineage>
        <taxon>Eukaryota</taxon>
        <taxon>Metazoa</taxon>
        <taxon>Ecdysozoa</taxon>
        <taxon>Nematoda</taxon>
        <taxon>Chromadorea</taxon>
        <taxon>Rhabditida</taxon>
        <taxon>Spirurina</taxon>
        <taxon>Oxyuridomorpha</taxon>
        <taxon>Oxyuroidea</taxon>
        <taxon>Oxyuridae</taxon>
        <taxon>Syphacia</taxon>
    </lineage>
</organism>
<name>A0A0N5AI48_9BILA</name>
<dbReference type="AlphaFoldDB" id="A0A0N5AI48"/>
<keyword evidence="6" id="KW-0418">Kinase</keyword>
<dbReference type="SUPFAM" id="SSF56112">
    <property type="entry name" value="Protein kinase-like (PK-like)"/>
    <property type="match status" value="1"/>
</dbReference>
<dbReference type="STRING" id="451379.A0A0N5AI48"/>
<evidence type="ECO:0000313" key="12">
    <source>
        <dbReference type="WBParaSite" id="SMUV_0000407801-mRNA-1"/>
    </source>
</evidence>
<dbReference type="InterPro" id="IPR017441">
    <property type="entry name" value="Protein_kinase_ATP_BS"/>
</dbReference>
<dbReference type="InterPro" id="IPR008266">
    <property type="entry name" value="Tyr_kinase_AS"/>
</dbReference>
<evidence type="ECO:0000259" key="10">
    <source>
        <dbReference type="PROSITE" id="PS50011"/>
    </source>
</evidence>
<keyword evidence="3" id="KW-0723">Serine/threonine-protein kinase</keyword>
<comment type="cofactor">
    <cofactor evidence="1">
        <name>Mn(2+)</name>
        <dbReference type="ChEBI" id="CHEBI:29035"/>
    </cofactor>
</comment>
<accession>A0A0N5AI48</accession>
<keyword evidence="7 9" id="KW-0067">ATP-binding</keyword>
<dbReference type="PANTHER" id="PTHR46485:SF5">
    <property type="entry name" value="CENTER DIVIDER, ISOFORM A"/>
    <property type="match status" value="1"/>
</dbReference>
<dbReference type="InterPro" id="IPR011009">
    <property type="entry name" value="Kinase-like_dom_sf"/>
</dbReference>
<dbReference type="Gene3D" id="3.30.200.20">
    <property type="entry name" value="Phosphorylase Kinase, domain 1"/>
    <property type="match status" value="1"/>
</dbReference>
<evidence type="ECO:0000256" key="4">
    <source>
        <dbReference type="ARBA" id="ARBA00022679"/>
    </source>
</evidence>
<evidence type="ECO:0000256" key="7">
    <source>
        <dbReference type="ARBA" id="ARBA00022840"/>
    </source>
</evidence>
<dbReference type="PROSITE" id="PS00107">
    <property type="entry name" value="PROTEIN_KINASE_ATP"/>
    <property type="match status" value="1"/>
</dbReference>